<dbReference type="EMBL" id="CP001436">
    <property type="protein sequence ID" value="ACN52786.1"/>
    <property type="molecule type" value="Genomic_DNA"/>
</dbReference>
<proteinExistence type="predicted"/>
<accession>C0R8L1</accession>
<dbReference type="Proteomes" id="UP000006163">
    <property type="component" value="Plasmid VS116_lp36"/>
</dbReference>
<reference evidence="1 2" key="1">
    <citation type="journal article" date="2012" name="J. Bacteriol.">
        <title>Whole-Genome Sequences of Borrelia bissettii, Borrelia valaisiana, and Borrelia spielmanii.</title>
        <authorList>
            <person name="Schutzer S.E."/>
            <person name="Fraser-Liggett C.M."/>
            <person name="Qiu W.G."/>
            <person name="Kraiczy P."/>
            <person name="Mongodin E.F."/>
            <person name="Dunn J.J."/>
            <person name="Luft B.J."/>
            <person name="Casjens S.R."/>
        </authorList>
    </citation>
    <scope>NUCLEOTIDE SEQUENCE [LARGE SCALE GENOMIC DNA]</scope>
    <source>
        <strain evidence="1 2">VS116</strain>
        <plasmid evidence="1">VS116_lp36</plasmid>
    </source>
</reference>
<protein>
    <submittedName>
        <fullName evidence="1">Putative plasmid partition protein</fullName>
    </submittedName>
</protein>
<dbReference type="HOGENOM" id="CLU_3266634_0_0_12"/>
<dbReference type="RefSeq" id="WP_012666306.1">
    <property type="nucleotide sequence ID" value="NC_012204.1"/>
</dbReference>
<sequence>MKEEFLYKNGVLEALIILRNKMIKTIKKFNQNPIKLRFLRK</sequence>
<evidence type="ECO:0000313" key="1">
    <source>
        <dbReference type="EMBL" id="ACN52786.1"/>
    </source>
</evidence>
<dbReference type="AlphaFoldDB" id="C0R8L1"/>
<dbReference type="GeneID" id="80265102"/>
<name>C0R8L1_BORVA</name>
<keyword evidence="2" id="KW-1185">Reference proteome</keyword>
<organism evidence="1 2">
    <name type="scientific">Borreliella valaisiana VS116</name>
    <dbReference type="NCBI Taxonomy" id="445987"/>
    <lineage>
        <taxon>Bacteria</taxon>
        <taxon>Pseudomonadati</taxon>
        <taxon>Spirochaetota</taxon>
        <taxon>Spirochaetia</taxon>
        <taxon>Spirochaetales</taxon>
        <taxon>Borreliaceae</taxon>
        <taxon>Borreliella</taxon>
    </lineage>
</organism>
<evidence type="ECO:0000313" key="2">
    <source>
        <dbReference type="Proteomes" id="UP000006163"/>
    </source>
</evidence>
<keyword evidence="1" id="KW-0614">Plasmid</keyword>
<geneLocation type="plasmid" evidence="1 2">
    <name>VS116_lp36</name>
</geneLocation>
<gene>
    <name evidence="1" type="ORF">BVAVS116_K0017</name>
</gene>